<comment type="caution">
    <text evidence="1">The sequence shown here is derived from an EMBL/GenBank/DDBJ whole genome shotgun (WGS) entry which is preliminary data.</text>
</comment>
<proteinExistence type="predicted"/>
<evidence type="ECO:0000313" key="2">
    <source>
        <dbReference type="Proteomes" id="UP000299102"/>
    </source>
</evidence>
<organism evidence="1 2">
    <name type="scientific">Eumeta variegata</name>
    <name type="common">Bagworm moth</name>
    <name type="synonym">Eumeta japonica</name>
    <dbReference type="NCBI Taxonomy" id="151549"/>
    <lineage>
        <taxon>Eukaryota</taxon>
        <taxon>Metazoa</taxon>
        <taxon>Ecdysozoa</taxon>
        <taxon>Arthropoda</taxon>
        <taxon>Hexapoda</taxon>
        <taxon>Insecta</taxon>
        <taxon>Pterygota</taxon>
        <taxon>Neoptera</taxon>
        <taxon>Endopterygota</taxon>
        <taxon>Lepidoptera</taxon>
        <taxon>Glossata</taxon>
        <taxon>Ditrysia</taxon>
        <taxon>Tineoidea</taxon>
        <taxon>Psychidae</taxon>
        <taxon>Oiketicinae</taxon>
        <taxon>Eumeta</taxon>
    </lineage>
</organism>
<evidence type="ECO:0000313" key="1">
    <source>
        <dbReference type="EMBL" id="GBP80568.1"/>
    </source>
</evidence>
<name>A0A4C1YWT3_EUMVA</name>
<protein>
    <submittedName>
        <fullName evidence="1">Uncharacterized protein</fullName>
    </submittedName>
</protein>
<dbReference type="AlphaFoldDB" id="A0A4C1YWT3"/>
<gene>
    <name evidence="1" type="ORF">EVAR_37672_1</name>
</gene>
<keyword evidence="2" id="KW-1185">Reference proteome</keyword>
<sequence length="163" mass="18433">MSTERRTIPRRGRALVAAPPARARRRGRSSPDIVMARDYVPRESRVLAGFRCACSCTAIVVGLMVCTEPSVRESDSHLAGFFIINKVARESCYPRYPTATSDDKIKILIVVQERPGHESTWTFYRTIYQVYLTLVHPVAGPFTDLNQLFLLSSQRKLFKGQTI</sequence>
<dbReference type="Proteomes" id="UP000299102">
    <property type="component" value="Unassembled WGS sequence"/>
</dbReference>
<accession>A0A4C1YWT3</accession>
<dbReference type="EMBL" id="BGZK01001468">
    <property type="protein sequence ID" value="GBP80568.1"/>
    <property type="molecule type" value="Genomic_DNA"/>
</dbReference>
<reference evidence="1 2" key="1">
    <citation type="journal article" date="2019" name="Commun. Biol.">
        <title>The bagworm genome reveals a unique fibroin gene that provides high tensile strength.</title>
        <authorList>
            <person name="Kono N."/>
            <person name="Nakamura H."/>
            <person name="Ohtoshi R."/>
            <person name="Tomita M."/>
            <person name="Numata K."/>
            <person name="Arakawa K."/>
        </authorList>
    </citation>
    <scope>NUCLEOTIDE SEQUENCE [LARGE SCALE GENOMIC DNA]</scope>
</reference>